<organism evidence="1">
    <name type="scientific">bioreactor metagenome</name>
    <dbReference type="NCBI Taxonomy" id="1076179"/>
    <lineage>
        <taxon>unclassified sequences</taxon>
        <taxon>metagenomes</taxon>
        <taxon>ecological metagenomes</taxon>
    </lineage>
</organism>
<sequence>MLFPLFVHDDRDCLFDGELAAFDLFYLSADAVRDHYPVIDEHGLLNGADNVSGADFVALFKQGLKGPLAGPAYRGNADPS</sequence>
<dbReference type="EMBL" id="VSSQ01073863">
    <property type="protein sequence ID" value="MPN24870.1"/>
    <property type="molecule type" value="Genomic_DNA"/>
</dbReference>
<dbReference type="AlphaFoldDB" id="A0A645GFI6"/>
<gene>
    <name evidence="1" type="ORF">SDC9_172275</name>
</gene>
<protein>
    <submittedName>
        <fullName evidence="1">Uncharacterized protein</fullName>
    </submittedName>
</protein>
<evidence type="ECO:0000313" key="1">
    <source>
        <dbReference type="EMBL" id="MPN24870.1"/>
    </source>
</evidence>
<accession>A0A645GFI6</accession>
<proteinExistence type="predicted"/>
<reference evidence="1" key="1">
    <citation type="submission" date="2019-08" db="EMBL/GenBank/DDBJ databases">
        <authorList>
            <person name="Kucharzyk K."/>
            <person name="Murdoch R.W."/>
            <person name="Higgins S."/>
            <person name="Loffler F."/>
        </authorList>
    </citation>
    <scope>NUCLEOTIDE SEQUENCE</scope>
</reference>
<comment type="caution">
    <text evidence="1">The sequence shown here is derived from an EMBL/GenBank/DDBJ whole genome shotgun (WGS) entry which is preliminary data.</text>
</comment>
<name>A0A645GFI6_9ZZZZ</name>